<dbReference type="GO" id="GO:0016226">
    <property type="term" value="P:iron-sulfur cluster assembly"/>
    <property type="evidence" value="ECO:0007669"/>
    <property type="project" value="TreeGrafter"/>
</dbReference>
<evidence type="ECO:0000259" key="4">
    <source>
        <dbReference type="Pfam" id="PF25455"/>
    </source>
</evidence>
<comment type="subcellular location">
    <subcellularLocation>
        <location evidence="1">Mitochondrion</location>
    </subcellularLocation>
</comment>
<dbReference type="Gene3D" id="3.30.1360.120">
    <property type="entry name" value="Probable tRNA modification gtpase trme, domain 1"/>
    <property type="match status" value="2"/>
</dbReference>
<dbReference type="InterPro" id="IPR057460">
    <property type="entry name" value="CAF17_C"/>
</dbReference>
<dbReference type="InterPro" id="IPR045179">
    <property type="entry name" value="YgfZ/GcvT"/>
</dbReference>
<dbReference type="PIRSF" id="PIRSF006487">
    <property type="entry name" value="GcvT"/>
    <property type="match status" value="1"/>
</dbReference>
<dbReference type="InterPro" id="IPR017703">
    <property type="entry name" value="YgfZ/GCV_T_CS"/>
</dbReference>
<gene>
    <name evidence="5" type="ORF">UFOPK2399_00009</name>
</gene>
<feature type="domain" description="CAF17 C-terminal" evidence="4">
    <location>
        <begin position="210"/>
        <end position="258"/>
    </location>
</feature>
<dbReference type="Pfam" id="PF25455">
    <property type="entry name" value="Beta-barrel_CAF17_C"/>
    <property type="match status" value="1"/>
</dbReference>
<dbReference type="PANTHER" id="PTHR22602:SF0">
    <property type="entry name" value="TRANSFERASE CAF17, MITOCHONDRIAL-RELATED"/>
    <property type="match status" value="1"/>
</dbReference>
<evidence type="ECO:0000256" key="2">
    <source>
        <dbReference type="ARBA" id="ARBA00022946"/>
    </source>
</evidence>
<name>A0A6J6N616_9ZZZZ</name>
<dbReference type="AlphaFoldDB" id="A0A6J6N616"/>
<organism evidence="5">
    <name type="scientific">freshwater metagenome</name>
    <dbReference type="NCBI Taxonomy" id="449393"/>
    <lineage>
        <taxon>unclassified sequences</taxon>
        <taxon>metagenomes</taxon>
        <taxon>ecological metagenomes</taxon>
    </lineage>
</organism>
<dbReference type="SUPFAM" id="SSF103025">
    <property type="entry name" value="Folate-binding domain"/>
    <property type="match status" value="1"/>
</dbReference>
<dbReference type="NCBIfam" id="TIGR03317">
    <property type="entry name" value="ygfZ_signature"/>
    <property type="match status" value="1"/>
</dbReference>
<dbReference type="EMBL" id="CAEZXP010000001">
    <property type="protein sequence ID" value="CAB4682071.1"/>
    <property type="molecule type" value="Genomic_DNA"/>
</dbReference>
<keyword evidence="3" id="KW-0496">Mitochondrion</keyword>
<evidence type="ECO:0000313" key="5">
    <source>
        <dbReference type="EMBL" id="CAB4682071.1"/>
    </source>
</evidence>
<keyword evidence="2" id="KW-0809">Transit peptide</keyword>
<dbReference type="PANTHER" id="PTHR22602">
    <property type="entry name" value="TRANSFERASE CAF17, MITOCHONDRIAL-RELATED"/>
    <property type="match status" value="1"/>
</dbReference>
<evidence type="ECO:0000256" key="3">
    <source>
        <dbReference type="ARBA" id="ARBA00023128"/>
    </source>
</evidence>
<protein>
    <submittedName>
        <fullName evidence="5">Unannotated protein</fullName>
    </submittedName>
</protein>
<dbReference type="GO" id="GO:0005739">
    <property type="term" value="C:mitochondrion"/>
    <property type="evidence" value="ECO:0007669"/>
    <property type="project" value="UniProtKB-SubCell"/>
</dbReference>
<reference evidence="5" key="1">
    <citation type="submission" date="2020-05" db="EMBL/GenBank/DDBJ databases">
        <authorList>
            <person name="Chiriac C."/>
            <person name="Salcher M."/>
            <person name="Ghai R."/>
            <person name="Kavagutti S V."/>
        </authorList>
    </citation>
    <scope>NUCLEOTIDE SEQUENCE</scope>
</reference>
<evidence type="ECO:0000256" key="1">
    <source>
        <dbReference type="ARBA" id="ARBA00004173"/>
    </source>
</evidence>
<accession>A0A6J6N616</accession>
<dbReference type="InterPro" id="IPR027266">
    <property type="entry name" value="TrmE/GcvT-like"/>
</dbReference>
<sequence>MGASPERPGSTYARPRAYVRVAGPEAGDFLQRVLSNDVLAGDHCQALLLTPKGRVIALMRVWRRNADDFLLLTEIEQGAALLRELRRLKIGTKCEIEPEEHTSVIVFDPATDGIPNDDYGIAAVEAIDSAYPADPPDHELERLRILAATPRWGREIDDGILPAEAGLDVSAISFEKGCFPGQEPVTRLFRRGHVNRSLRILEIPGDRVRPPAEVTHDGESVGRITSSVDGLALAYIRVEVPADAELQVAGRAARLHSPG</sequence>
<proteinExistence type="predicted"/>